<dbReference type="SUPFAM" id="SSF54928">
    <property type="entry name" value="RNA-binding domain, RBD"/>
    <property type="match status" value="1"/>
</dbReference>
<evidence type="ECO:0000313" key="5">
    <source>
        <dbReference type="Proteomes" id="UP000694941"/>
    </source>
</evidence>
<proteinExistence type="predicted"/>
<evidence type="ECO:0000256" key="1">
    <source>
        <dbReference type="ARBA" id="ARBA00022737"/>
    </source>
</evidence>
<organism evidence="5 6">
    <name type="scientific">Limulus polyphemus</name>
    <name type="common">Atlantic horseshoe crab</name>
    <dbReference type="NCBI Taxonomy" id="6850"/>
    <lineage>
        <taxon>Eukaryota</taxon>
        <taxon>Metazoa</taxon>
        <taxon>Ecdysozoa</taxon>
        <taxon>Arthropoda</taxon>
        <taxon>Chelicerata</taxon>
        <taxon>Merostomata</taxon>
        <taxon>Xiphosura</taxon>
        <taxon>Limulidae</taxon>
        <taxon>Limulus</taxon>
    </lineage>
</organism>
<dbReference type="GeneID" id="106461373"/>
<name>A0ABM1SKN2_LIMPO</name>
<sequence length="400" mass="43524">MLFAKTLFKKTSRLSFAAHLPLPLQCLALLMNRPLQKKPANSESKNERKLFIGMLSKKLNENDVRLMFSPFGFIKECTVLRDANGQSKGCGFVTYESRQCAINAIKGMNHFQTMEGCSNPLVVKFADTQKVRDLKRKQQMMANLWNTNSFGNISSLTPQYLTLLQASQTGNFGGFNNVQQPAGGECYGFGSLNVQQQLALLAAAQTSTNNSNTGSVSGNMSSANSSFNAMNSMSPVSNMAMGVTTNSLSNMENLTGMNSLGNTAGIATNGPNMDPFAQAYSGMQQYSAAMPGSFSQVGLHQNQSPAGKQVEGPEGANLFIYHLPQEFTDNDLAQIFLPFGNVISVKVFIDKQTNLSKCFGFVSYDSPMSAQTAIQAMNGYQIGTKRLKVQLKRSKESNKP</sequence>
<dbReference type="SMART" id="SM00360">
    <property type="entry name" value="RRM"/>
    <property type="match status" value="2"/>
</dbReference>
<dbReference type="RefSeq" id="XP_022244188.1">
    <property type="nucleotide sequence ID" value="XM_022388480.1"/>
</dbReference>
<dbReference type="InterPro" id="IPR035979">
    <property type="entry name" value="RBD_domain_sf"/>
</dbReference>
<evidence type="ECO:0000256" key="3">
    <source>
        <dbReference type="PROSITE-ProRule" id="PRU00176"/>
    </source>
</evidence>
<dbReference type="Proteomes" id="UP000694941">
    <property type="component" value="Unplaced"/>
</dbReference>
<accession>A0ABM1SKN2</accession>
<protein>
    <submittedName>
        <fullName evidence="6">CUGBP Elav-like family member 2 isoform X2</fullName>
    </submittedName>
</protein>
<feature type="domain" description="RRM" evidence="4">
    <location>
        <begin position="316"/>
        <end position="394"/>
    </location>
</feature>
<evidence type="ECO:0000313" key="6">
    <source>
        <dbReference type="RefSeq" id="XP_022244188.1"/>
    </source>
</evidence>
<dbReference type="InterPro" id="IPR012677">
    <property type="entry name" value="Nucleotide-bd_a/b_plait_sf"/>
</dbReference>
<dbReference type="Gene3D" id="3.30.70.330">
    <property type="match status" value="2"/>
</dbReference>
<keyword evidence="2 3" id="KW-0694">RNA-binding</keyword>
<dbReference type="InterPro" id="IPR000504">
    <property type="entry name" value="RRM_dom"/>
</dbReference>
<feature type="domain" description="RRM" evidence="4">
    <location>
        <begin position="48"/>
        <end position="128"/>
    </location>
</feature>
<gene>
    <name evidence="6" type="primary">LOC106461373</name>
</gene>
<keyword evidence="1" id="KW-0677">Repeat</keyword>
<reference evidence="6" key="1">
    <citation type="submission" date="2025-08" db="UniProtKB">
        <authorList>
            <consortium name="RefSeq"/>
        </authorList>
    </citation>
    <scope>IDENTIFICATION</scope>
    <source>
        <tissue evidence="6">Muscle</tissue>
    </source>
</reference>
<evidence type="ECO:0000256" key="2">
    <source>
        <dbReference type="ARBA" id="ARBA00022884"/>
    </source>
</evidence>
<evidence type="ECO:0000259" key="4">
    <source>
        <dbReference type="PROSITE" id="PS50102"/>
    </source>
</evidence>
<dbReference type="PROSITE" id="PS50102">
    <property type="entry name" value="RRM"/>
    <property type="match status" value="2"/>
</dbReference>
<keyword evidence="5" id="KW-1185">Reference proteome</keyword>
<dbReference type="PANTHER" id="PTHR24012">
    <property type="entry name" value="RNA BINDING PROTEIN"/>
    <property type="match status" value="1"/>
</dbReference>
<dbReference type="Pfam" id="PF00076">
    <property type="entry name" value="RRM_1"/>
    <property type="match status" value="2"/>
</dbReference>